<name>A0A9E4K8U1_9GAMM</name>
<gene>
    <name evidence="1" type="ORF">JAZ04_19165</name>
</gene>
<dbReference type="AlphaFoldDB" id="A0A9E4K8U1"/>
<protein>
    <submittedName>
        <fullName evidence="1">Uncharacterized protein</fullName>
    </submittedName>
</protein>
<organism evidence="1 2">
    <name type="scientific">Candidatus Thiodiazotropha lotti</name>
    <dbReference type="NCBI Taxonomy" id="2792787"/>
    <lineage>
        <taxon>Bacteria</taxon>
        <taxon>Pseudomonadati</taxon>
        <taxon>Pseudomonadota</taxon>
        <taxon>Gammaproteobacteria</taxon>
        <taxon>Chromatiales</taxon>
        <taxon>Sedimenticolaceae</taxon>
        <taxon>Candidatus Thiodiazotropha</taxon>
    </lineage>
</organism>
<comment type="caution">
    <text evidence="1">The sequence shown here is derived from an EMBL/GenBank/DDBJ whole genome shotgun (WGS) entry which is preliminary data.</text>
</comment>
<reference evidence="1" key="1">
    <citation type="journal article" date="2021" name="Proc. Natl. Acad. Sci. U.S.A.">
        <title>Global biogeography of chemosynthetic symbionts reveals both localized and globally distributed symbiont groups. .</title>
        <authorList>
            <person name="Osvatic J.T."/>
            <person name="Wilkins L.G.E."/>
            <person name="Leibrecht L."/>
            <person name="Leray M."/>
            <person name="Zauner S."/>
            <person name="Polzin J."/>
            <person name="Camacho Y."/>
            <person name="Gros O."/>
            <person name="van Gils J.A."/>
            <person name="Eisen J.A."/>
            <person name="Petersen J.M."/>
            <person name="Yuen B."/>
        </authorList>
    </citation>
    <scope>NUCLEOTIDE SEQUENCE</scope>
    <source>
        <strain evidence="1">MAGL173</strain>
    </source>
</reference>
<accession>A0A9E4K8U1</accession>
<dbReference type="Pfam" id="PF20461">
    <property type="entry name" value="DUF6714"/>
    <property type="match status" value="1"/>
</dbReference>
<evidence type="ECO:0000313" key="1">
    <source>
        <dbReference type="EMBL" id="MCG7940958.1"/>
    </source>
</evidence>
<dbReference type="InterPro" id="IPR046560">
    <property type="entry name" value="DUF6714"/>
</dbReference>
<evidence type="ECO:0000313" key="2">
    <source>
        <dbReference type="Proteomes" id="UP000886687"/>
    </source>
</evidence>
<dbReference type="EMBL" id="JAEPDI010000016">
    <property type="protein sequence ID" value="MCG7940958.1"/>
    <property type="molecule type" value="Genomic_DNA"/>
</dbReference>
<dbReference type="Proteomes" id="UP000886687">
    <property type="component" value="Unassembled WGS sequence"/>
</dbReference>
<sequence length="157" mass="18728">MDYFVEAKKVFNMPRPKVFMDNPKHCEECEEVEAKAQKSNPDSLTLEEAGYGWATLHNFMNDTGFLYYFPAFIRLCIESDMENGYLDSFFFAVTHKGENNTRLKACTYEQRKLVHDFMVWYKNTHPDLVEQWLVEDDVEQAIKSIYRDTHRLKRSFR</sequence>
<proteinExistence type="predicted"/>